<proteinExistence type="predicted"/>
<dbReference type="SUPFAM" id="SSF52980">
    <property type="entry name" value="Restriction endonuclease-like"/>
    <property type="match status" value="1"/>
</dbReference>
<reference evidence="1" key="1">
    <citation type="submission" date="2016-10" db="EMBL/GenBank/DDBJ databases">
        <authorList>
            <person name="de Groot N.N."/>
        </authorList>
    </citation>
    <scope>NUCLEOTIDE SEQUENCE</scope>
</reference>
<evidence type="ECO:0000313" key="1">
    <source>
        <dbReference type="EMBL" id="SHO80389.1"/>
    </source>
</evidence>
<name>A0A1W1EHQ8_9ZZZZ</name>
<protein>
    <submittedName>
        <fullName evidence="1">Uncharacterized protein</fullName>
    </submittedName>
</protein>
<gene>
    <name evidence="1" type="ORF">MNB_SV-15-661</name>
</gene>
<sequence>MVGNISNNQGDIAEEFFWNSISSNPTLNGIKYDYADKNRHKKIGNIEDEYDILLVNGKDVAIIETKYKAHTSDVEKLITKKYENFRKLYPEYSNYKHHLGLASFNINEDVKELALKNGVMILQRKGDIIETILP</sequence>
<dbReference type="AlphaFoldDB" id="A0A1W1EHQ8"/>
<dbReference type="InterPro" id="IPR011335">
    <property type="entry name" value="Restrct_endonuc-II-like"/>
</dbReference>
<dbReference type="EMBL" id="FRYL01000007">
    <property type="protein sequence ID" value="SHO80389.1"/>
    <property type="molecule type" value="Genomic_DNA"/>
</dbReference>
<accession>A0A1W1EHQ8</accession>
<organism evidence="1">
    <name type="scientific">hydrothermal vent metagenome</name>
    <dbReference type="NCBI Taxonomy" id="652676"/>
    <lineage>
        <taxon>unclassified sequences</taxon>
        <taxon>metagenomes</taxon>
        <taxon>ecological metagenomes</taxon>
    </lineage>
</organism>